<feature type="compositionally biased region" description="Basic and acidic residues" evidence="1">
    <location>
        <begin position="244"/>
        <end position="268"/>
    </location>
</feature>
<evidence type="ECO:0000256" key="1">
    <source>
        <dbReference type="SAM" id="MobiDB-lite"/>
    </source>
</evidence>
<organism evidence="2 3">
    <name type="scientific">Ficus carica</name>
    <name type="common">Common fig</name>
    <dbReference type="NCBI Taxonomy" id="3494"/>
    <lineage>
        <taxon>Eukaryota</taxon>
        <taxon>Viridiplantae</taxon>
        <taxon>Streptophyta</taxon>
        <taxon>Embryophyta</taxon>
        <taxon>Tracheophyta</taxon>
        <taxon>Spermatophyta</taxon>
        <taxon>Magnoliopsida</taxon>
        <taxon>eudicotyledons</taxon>
        <taxon>Gunneridae</taxon>
        <taxon>Pentapetalae</taxon>
        <taxon>rosids</taxon>
        <taxon>fabids</taxon>
        <taxon>Rosales</taxon>
        <taxon>Moraceae</taxon>
        <taxon>Ficeae</taxon>
        <taxon>Ficus</taxon>
    </lineage>
</organism>
<feature type="region of interest" description="Disordered" evidence="1">
    <location>
        <begin position="373"/>
        <end position="458"/>
    </location>
</feature>
<reference evidence="2" key="1">
    <citation type="submission" date="2023-07" db="EMBL/GenBank/DDBJ databases">
        <title>draft genome sequence of fig (Ficus carica).</title>
        <authorList>
            <person name="Takahashi T."/>
            <person name="Nishimura K."/>
        </authorList>
    </citation>
    <scope>NUCLEOTIDE SEQUENCE</scope>
</reference>
<feature type="compositionally biased region" description="Low complexity" evidence="1">
    <location>
        <begin position="208"/>
        <end position="221"/>
    </location>
</feature>
<proteinExistence type="predicted"/>
<feature type="compositionally biased region" description="Basic and acidic residues" evidence="1">
    <location>
        <begin position="336"/>
        <end position="348"/>
    </location>
</feature>
<sequence length="639" mass="71221">MNSETMSESAGVPEVGRNVVQAVGGRREREVEGAAAARKRKGSKIRSRKHESRKLRRRFSDDDDSRSSSSGSSSFSSSSEDVKYRSKRSQFRTRKDVKISKKRARRRPYGSDSSGDSPRVSKRKGSKRKRDYEDKNKKYMKKKRRREHSTSSTSSGSWSCSTCQENGSGSNHEVEFGRHRSKRGKEGKDERISGEVESATKRSRYRSRSPSCSQCSESSTHQSEEKVWVENNSRRLRSVIIVVERDREEEDRQLSKDEDKEEIIHIHGDYPPCRSNDSNDAGNKWEEEDHSSHDEVEKIRLENENESKNEKGDDTAISELRSGEHTKSGNVADNKNGSRFDGSKHSYDECGTTETVNSDDLELILRQRALENLRRFRGGRGRTAANQNDKSKGDVKQSSISNAESVQTRSSMEDDSRLVGANFSKEDGAEKVVSTETQSGNAVEVPVTGKETSCSSEFDKNLTDRKSCENESVSAEQNVARSVHQTTVAGNSKDKVSAGISVVQPKLTTSELTRQLLKPCSTPKQVLERKEPRANLLLSKSSLDETVAVTAPTVTQKNSNNNNNADINNACGAAASEPSSLKSATIDTGSEKPQEEAHEGSQFEQKTMSVMRGGEMVKVNYKVYIPKKPPALGRRQLKR</sequence>
<feature type="compositionally biased region" description="Low complexity" evidence="1">
    <location>
        <begin position="150"/>
        <end position="162"/>
    </location>
</feature>
<name>A0AA88DGC3_FICCA</name>
<feature type="compositionally biased region" description="Low complexity" evidence="1">
    <location>
        <begin position="558"/>
        <end position="575"/>
    </location>
</feature>
<accession>A0AA88DGC3</accession>
<feature type="compositionally biased region" description="Basic and acidic residues" evidence="1">
    <location>
        <begin position="283"/>
        <end position="314"/>
    </location>
</feature>
<feature type="compositionally biased region" description="Basic residues" evidence="1">
    <location>
        <begin position="120"/>
        <end position="129"/>
    </location>
</feature>
<feature type="compositionally biased region" description="Low complexity" evidence="1">
    <location>
        <begin position="67"/>
        <end position="79"/>
    </location>
</feature>
<feature type="compositionally biased region" description="Polar residues" evidence="1">
    <location>
        <begin position="396"/>
        <end position="410"/>
    </location>
</feature>
<feature type="compositionally biased region" description="Basic residues" evidence="1">
    <location>
        <begin position="37"/>
        <end position="57"/>
    </location>
</feature>
<feature type="region of interest" description="Disordered" evidence="1">
    <location>
        <begin position="555"/>
        <end position="610"/>
    </location>
</feature>
<comment type="caution">
    <text evidence="2">The sequence shown here is derived from an EMBL/GenBank/DDBJ whole genome shotgun (WGS) entry which is preliminary data.</text>
</comment>
<protein>
    <submittedName>
        <fullName evidence="2">Uncharacterized protein</fullName>
    </submittedName>
</protein>
<dbReference type="PANTHER" id="PTHR36808">
    <property type="entry name" value="TRANSCRIPTIONAL REGULATOR ATRX-LIKE PROTEIN"/>
    <property type="match status" value="1"/>
</dbReference>
<dbReference type="PANTHER" id="PTHR36808:SF1">
    <property type="entry name" value="TRANSCRIPTIONAL REGULATOR ATRX-LIKE PROTEIN"/>
    <property type="match status" value="1"/>
</dbReference>
<dbReference type="Proteomes" id="UP001187192">
    <property type="component" value="Unassembled WGS sequence"/>
</dbReference>
<feature type="compositionally biased region" description="Polar residues" evidence="1">
    <location>
        <begin position="577"/>
        <end position="588"/>
    </location>
</feature>
<dbReference type="EMBL" id="BTGU01000051">
    <property type="protein sequence ID" value="GMN54477.1"/>
    <property type="molecule type" value="Genomic_DNA"/>
</dbReference>
<evidence type="ECO:0000313" key="3">
    <source>
        <dbReference type="Proteomes" id="UP001187192"/>
    </source>
</evidence>
<keyword evidence="3" id="KW-1185">Reference proteome</keyword>
<feature type="compositionally biased region" description="Basic and acidic residues" evidence="1">
    <location>
        <begin position="172"/>
        <end position="200"/>
    </location>
</feature>
<feature type="region of interest" description="Disordered" evidence="1">
    <location>
        <begin position="244"/>
        <end position="357"/>
    </location>
</feature>
<feature type="compositionally biased region" description="Basic and acidic residues" evidence="1">
    <location>
        <begin position="589"/>
        <end position="601"/>
    </location>
</feature>
<evidence type="ECO:0000313" key="2">
    <source>
        <dbReference type="EMBL" id="GMN54477.1"/>
    </source>
</evidence>
<feature type="compositionally biased region" description="Basic residues" evidence="1">
    <location>
        <begin position="138"/>
        <end position="147"/>
    </location>
</feature>
<feature type="region of interest" description="Disordered" evidence="1">
    <location>
        <begin position="1"/>
        <end position="231"/>
    </location>
</feature>
<gene>
    <name evidence="2" type="ORF">TIFTF001_023605</name>
</gene>
<dbReference type="AlphaFoldDB" id="A0AA88DGC3"/>